<sequence>MSADLALALPAHLPADLPLQAWGQTLQLLVELGGTAAFALSGVMEAARKRLDPVGVCVVGCLAAFGGGTVRDLLLDQRPFFWVSHESTLWAVLLLCALSMLFLRDRHFSITERAMLWPDALGLGLFTAAGVHQSIAADMPALVTVLLGVITGTFGGVLRDMVCNEIPAVLKDHRPYALCAFAGAWLCLGLVALGLPGWISVLACVALTAGSRGLAVRRGWQIPHWRSGSPGPENPHDRH</sequence>
<name>A0ACC6P0I4_9BURK</name>
<organism evidence="1 2">
    <name type="scientific">Amphibiibacter pelophylacis</name>
    <dbReference type="NCBI Taxonomy" id="1799477"/>
    <lineage>
        <taxon>Bacteria</taxon>
        <taxon>Pseudomonadati</taxon>
        <taxon>Pseudomonadota</taxon>
        <taxon>Betaproteobacteria</taxon>
        <taxon>Burkholderiales</taxon>
        <taxon>Sphaerotilaceae</taxon>
        <taxon>Amphibiibacter</taxon>
    </lineage>
</organism>
<protein>
    <submittedName>
        <fullName evidence="1">Trimeric intracellular cation channel family protein</fullName>
    </submittedName>
</protein>
<reference evidence="1" key="1">
    <citation type="submission" date="2023-10" db="EMBL/GenBank/DDBJ databases">
        <title>Amphibacter perezi, gen. nov., sp. nov. a novel taxa of the family Comamonadaceae, class Betaproteobacteria isolated from the skin microbiota of Pelophylax perezi from different populations.</title>
        <authorList>
            <person name="Costa S."/>
            <person name="Proenca D.N."/>
            <person name="Lopes I."/>
            <person name="Morais P.V."/>
        </authorList>
    </citation>
    <scope>NUCLEOTIDE SEQUENCE</scope>
    <source>
        <strain evidence="1">SL12-8</strain>
    </source>
</reference>
<proteinExistence type="predicted"/>
<keyword evidence="2" id="KW-1185">Reference proteome</keyword>
<dbReference type="Proteomes" id="UP001364695">
    <property type="component" value="Unassembled WGS sequence"/>
</dbReference>
<gene>
    <name evidence="1" type="ORF">RV045_04725</name>
</gene>
<evidence type="ECO:0000313" key="2">
    <source>
        <dbReference type="Proteomes" id="UP001364695"/>
    </source>
</evidence>
<dbReference type="EMBL" id="JAWDIE010000005">
    <property type="protein sequence ID" value="MEJ7137737.1"/>
    <property type="molecule type" value="Genomic_DNA"/>
</dbReference>
<evidence type="ECO:0000313" key="1">
    <source>
        <dbReference type="EMBL" id="MEJ7137737.1"/>
    </source>
</evidence>
<accession>A0ACC6P0I4</accession>
<comment type="caution">
    <text evidence="1">The sequence shown here is derived from an EMBL/GenBank/DDBJ whole genome shotgun (WGS) entry which is preliminary data.</text>
</comment>